<feature type="compositionally biased region" description="Low complexity" evidence="1">
    <location>
        <begin position="277"/>
        <end position="291"/>
    </location>
</feature>
<reference evidence="3 4" key="1">
    <citation type="submission" date="2017-06" db="EMBL/GenBank/DDBJ databases">
        <title>Global population genomics of the pathogenic fungus Cryptococcus neoformans var. grubii.</title>
        <authorList>
            <person name="Cuomo C."/>
            <person name="Litvintseva A."/>
            <person name="Chen Y."/>
            <person name="Young S."/>
            <person name="Zeng Q."/>
            <person name="Chapman S."/>
            <person name="Gujja S."/>
            <person name="Saif S."/>
            <person name="Birren B."/>
        </authorList>
    </citation>
    <scope>NUCLEOTIDE SEQUENCE [LARGE SCALE GENOMIC DNA]</scope>
    <source>
        <strain evidence="3 4">Tu259-1</strain>
    </source>
</reference>
<gene>
    <name evidence="3" type="ORF">C361_00094</name>
</gene>
<feature type="region of interest" description="Disordered" evidence="1">
    <location>
        <begin position="1"/>
        <end position="22"/>
    </location>
</feature>
<dbReference type="OrthoDB" id="3981028at2759"/>
<feature type="compositionally biased region" description="Polar residues" evidence="1">
    <location>
        <begin position="362"/>
        <end position="392"/>
    </location>
</feature>
<sequence>MPHRPSPKPPSSSPSPSRPQESQIEVLYNTAVQSFVRRDHVKTQATLARLLESLKKKRIGPCRIWYELDGVQSGDENSEAIANDDWIVKTLKLLISSTASLYTDPPNNTQALPELLVCMLPPKPPKEILSYLQHRCVSAYYSKGATAHLLPPQLVSTLILASLKLSPQRPALDFAHSMTESWIASLPDSLILYISPTSSYRPKDPIERKRVESAREGYLKVVELFIGEVLSREEEWEMARGFLEGEVVMSSKKKETLYKHLRTLESKAHLPSPAPSPSSSLILPSSSDSLSIEGEGGKRMRSRSSRSSSTSSSSSSSSEATARPGTSQRGGLLGTGLALGQRMEQLRQIRKTGTDTGEESQRPGSIASQTSGSGISESTYRLGHSNLTSNPSSRRRNDVPASRLDNLHPVLQSLLGRLPTSLSTTLQSLSPITLTVITIPFPLLIIFTIIRLRRSKPARQQTTIVEGMRGGSGNTLSQVQHRLQRVRAQQRGWWDWVLWYLRWWLTKFAGVWKLGTTITYV</sequence>
<evidence type="ECO:0000256" key="2">
    <source>
        <dbReference type="SAM" id="Phobius"/>
    </source>
</evidence>
<feature type="region of interest" description="Disordered" evidence="1">
    <location>
        <begin position="351"/>
        <end position="403"/>
    </location>
</feature>
<organism evidence="3 4">
    <name type="scientific">Cryptococcus neoformans Tu259-1</name>
    <dbReference type="NCBI Taxonomy" id="1230072"/>
    <lineage>
        <taxon>Eukaryota</taxon>
        <taxon>Fungi</taxon>
        <taxon>Dikarya</taxon>
        <taxon>Basidiomycota</taxon>
        <taxon>Agaricomycotina</taxon>
        <taxon>Tremellomycetes</taxon>
        <taxon>Tremellales</taxon>
        <taxon>Cryptococcaceae</taxon>
        <taxon>Cryptococcus</taxon>
        <taxon>Cryptococcus neoformans species complex</taxon>
    </lineage>
</organism>
<feature type="compositionally biased region" description="Low complexity" evidence="1">
    <location>
        <begin position="305"/>
        <end position="318"/>
    </location>
</feature>
<proteinExistence type="predicted"/>
<dbReference type="Proteomes" id="UP000199727">
    <property type="component" value="Unassembled WGS sequence"/>
</dbReference>
<protein>
    <submittedName>
        <fullName evidence="3">Uncharacterized protein</fullName>
    </submittedName>
</protein>
<feature type="region of interest" description="Disordered" evidence="1">
    <location>
        <begin position="268"/>
        <end position="334"/>
    </location>
</feature>
<feature type="compositionally biased region" description="Pro residues" evidence="1">
    <location>
        <begin position="7"/>
        <end position="17"/>
    </location>
</feature>
<accession>A0A854QRJ4</accession>
<evidence type="ECO:0000256" key="1">
    <source>
        <dbReference type="SAM" id="MobiDB-lite"/>
    </source>
</evidence>
<dbReference type="AlphaFoldDB" id="A0A854QRJ4"/>
<keyword evidence="2" id="KW-0812">Transmembrane</keyword>
<evidence type="ECO:0000313" key="3">
    <source>
        <dbReference type="EMBL" id="OXG31208.1"/>
    </source>
</evidence>
<keyword evidence="2" id="KW-1133">Transmembrane helix</keyword>
<feature type="transmembrane region" description="Helical" evidence="2">
    <location>
        <begin position="429"/>
        <end position="450"/>
    </location>
</feature>
<name>A0A854QRJ4_CRYNE</name>
<evidence type="ECO:0000313" key="4">
    <source>
        <dbReference type="Proteomes" id="UP000199727"/>
    </source>
</evidence>
<keyword evidence="2" id="KW-0472">Membrane</keyword>
<dbReference type="EMBL" id="AMKT01000003">
    <property type="protein sequence ID" value="OXG31208.1"/>
    <property type="molecule type" value="Genomic_DNA"/>
</dbReference>
<comment type="caution">
    <text evidence="3">The sequence shown here is derived from an EMBL/GenBank/DDBJ whole genome shotgun (WGS) entry which is preliminary data.</text>
</comment>